<dbReference type="RefSeq" id="WP_369144105.1">
    <property type="nucleotide sequence ID" value="NZ_CP163444.1"/>
</dbReference>
<organism evidence="1">
    <name type="scientific">Streptomyces sp. R44</name>
    <dbReference type="NCBI Taxonomy" id="3238633"/>
    <lineage>
        <taxon>Bacteria</taxon>
        <taxon>Bacillati</taxon>
        <taxon>Actinomycetota</taxon>
        <taxon>Actinomycetes</taxon>
        <taxon>Kitasatosporales</taxon>
        <taxon>Streptomycetaceae</taxon>
        <taxon>Streptomyces</taxon>
    </lineage>
</organism>
<accession>A0AB39SYG9</accession>
<dbReference type="AlphaFoldDB" id="A0AB39SYG9"/>
<dbReference type="EMBL" id="CP163444">
    <property type="protein sequence ID" value="XDQ71408.1"/>
    <property type="molecule type" value="Genomic_DNA"/>
</dbReference>
<evidence type="ECO:0000313" key="1">
    <source>
        <dbReference type="EMBL" id="XDQ71408.1"/>
    </source>
</evidence>
<sequence length="154" mass="16760">MDRVSRTLRAADMSRYASAFAARTTAKTRLPLDFSAASLRIVDRVVDGLRRGAGDPAGAAPILQELGAYVGEVIVRHAPARWVDFDDMTSEMFRQPVGVRTPDGRAWNPLGKVVNRFELGPGESAHELFLLVPRRPKPLPLSPGTADGRRLTAA</sequence>
<gene>
    <name evidence="1" type="ORF">AB5J54_13130</name>
</gene>
<protein>
    <submittedName>
        <fullName evidence="1">Uncharacterized protein</fullName>
    </submittedName>
</protein>
<reference evidence="1" key="1">
    <citation type="submission" date="2024-07" db="EMBL/GenBank/DDBJ databases">
        <authorList>
            <person name="Yu S.T."/>
        </authorList>
    </citation>
    <scope>NUCLEOTIDE SEQUENCE</scope>
    <source>
        <strain evidence="1">R44</strain>
    </source>
</reference>
<name>A0AB39SYG9_9ACTN</name>
<proteinExistence type="predicted"/>